<dbReference type="Proteomes" id="UP000199280">
    <property type="component" value="Unassembled WGS sequence"/>
</dbReference>
<feature type="domain" description="HTH cro/C1-type" evidence="2">
    <location>
        <begin position="12"/>
        <end position="66"/>
    </location>
</feature>
<accession>A0A143YRI0</accession>
<dbReference type="Gene3D" id="1.10.260.40">
    <property type="entry name" value="lambda repressor-like DNA-binding domains"/>
    <property type="match status" value="1"/>
</dbReference>
<evidence type="ECO:0000256" key="1">
    <source>
        <dbReference type="ARBA" id="ARBA00023125"/>
    </source>
</evidence>
<dbReference type="GO" id="GO:0005829">
    <property type="term" value="C:cytosol"/>
    <property type="evidence" value="ECO:0007669"/>
    <property type="project" value="TreeGrafter"/>
</dbReference>
<sequence length="235" mass="27159">MTNINQEIGMRIRNFRKRKNMTLLELSAKICKSKATLSKYERGEIVIDIATLYELADIIGVHINQLLPAAENNDPKNVKPLNPAFFSGVNQFYSYVYDGRANQVITCVFDIVPTEEAGENNIYMYMNIKDYDHYQDCENTYYGNIEHYDAHTNIVLRNQDTYMEQVTISILASFLDANTKWGLFFGLSSRPMMPIAVKMLFSRTPLKEDAQLIEKLKVSKEDIRLLKHYNMLSVT</sequence>
<organism evidence="3 5">
    <name type="scientific">Trichococcus ilyis</name>
    <dbReference type="NCBI Taxonomy" id="640938"/>
    <lineage>
        <taxon>Bacteria</taxon>
        <taxon>Bacillati</taxon>
        <taxon>Bacillota</taxon>
        <taxon>Bacilli</taxon>
        <taxon>Lactobacillales</taxon>
        <taxon>Carnobacteriaceae</taxon>
        <taxon>Trichococcus</taxon>
    </lineage>
</organism>
<evidence type="ECO:0000313" key="3">
    <source>
        <dbReference type="EMBL" id="CZQ96381.1"/>
    </source>
</evidence>
<dbReference type="Pfam" id="PF01381">
    <property type="entry name" value="HTH_3"/>
    <property type="match status" value="1"/>
</dbReference>
<dbReference type="GO" id="GO:0003677">
    <property type="term" value="F:DNA binding"/>
    <property type="evidence" value="ECO:0007669"/>
    <property type="project" value="UniProtKB-KW"/>
</dbReference>
<dbReference type="InterPro" id="IPR001387">
    <property type="entry name" value="Cro/C1-type_HTH"/>
</dbReference>
<dbReference type="RefSeq" id="WP_068622796.1">
    <property type="nucleotide sequence ID" value="NZ_FJNB01000009.1"/>
</dbReference>
<dbReference type="Proteomes" id="UP000076878">
    <property type="component" value="Unassembled WGS sequence"/>
</dbReference>
<protein>
    <submittedName>
        <fullName evidence="4">Helix-turn-helix</fullName>
    </submittedName>
</protein>
<dbReference type="InterPro" id="IPR050807">
    <property type="entry name" value="TransReg_Diox_bact_type"/>
</dbReference>
<dbReference type="PANTHER" id="PTHR46797:SF1">
    <property type="entry name" value="METHYLPHOSPHONATE SYNTHASE"/>
    <property type="match status" value="1"/>
</dbReference>
<dbReference type="InterPro" id="IPR010982">
    <property type="entry name" value="Lambda_DNA-bd_dom_sf"/>
</dbReference>
<dbReference type="SUPFAM" id="SSF47413">
    <property type="entry name" value="lambda repressor-like DNA-binding domains"/>
    <property type="match status" value="1"/>
</dbReference>
<proteinExistence type="predicted"/>
<dbReference type="GO" id="GO:0003700">
    <property type="term" value="F:DNA-binding transcription factor activity"/>
    <property type="evidence" value="ECO:0007669"/>
    <property type="project" value="TreeGrafter"/>
</dbReference>
<dbReference type="EMBL" id="FJNB01000009">
    <property type="protein sequence ID" value="CZQ96381.1"/>
    <property type="molecule type" value="Genomic_DNA"/>
</dbReference>
<dbReference type="STRING" id="640938.TR210_1381"/>
<reference evidence="3 5" key="1">
    <citation type="submission" date="2016-02" db="EMBL/GenBank/DDBJ databases">
        <authorList>
            <person name="Wen L."/>
            <person name="He K."/>
            <person name="Yang H."/>
        </authorList>
    </citation>
    <scope>NUCLEOTIDE SEQUENCE [LARGE SCALE GENOMIC DNA]</scope>
    <source>
        <strain evidence="3">Trichococcus_R210</strain>
    </source>
</reference>
<keyword evidence="6" id="KW-1185">Reference proteome</keyword>
<name>A0A143YRI0_9LACT</name>
<dbReference type="OrthoDB" id="2296017at2"/>
<dbReference type="PROSITE" id="PS50943">
    <property type="entry name" value="HTH_CROC1"/>
    <property type="match status" value="1"/>
</dbReference>
<evidence type="ECO:0000313" key="6">
    <source>
        <dbReference type="Proteomes" id="UP000199280"/>
    </source>
</evidence>
<keyword evidence="1" id="KW-0238">DNA-binding</keyword>
<reference evidence="4 6" key="2">
    <citation type="submission" date="2016-10" db="EMBL/GenBank/DDBJ databases">
        <authorList>
            <person name="Varghese N."/>
            <person name="Submissions S."/>
        </authorList>
    </citation>
    <scope>NUCLEOTIDE SEQUENCE [LARGE SCALE GENOMIC DNA]</scope>
    <source>
        <strain evidence="4 6">DSM 22150</strain>
    </source>
</reference>
<dbReference type="PANTHER" id="PTHR46797">
    <property type="entry name" value="HTH-TYPE TRANSCRIPTIONAL REGULATOR"/>
    <property type="match status" value="1"/>
</dbReference>
<dbReference type="AlphaFoldDB" id="A0A143YRI0"/>
<dbReference type="SMART" id="SM00530">
    <property type="entry name" value="HTH_XRE"/>
    <property type="match status" value="1"/>
</dbReference>
<dbReference type="EMBL" id="FNYT01000027">
    <property type="protein sequence ID" value="SEJ78885.1"/>
    <property type="molecule type" value="Genomic_DNA"/>
</dbReference>
<evidence type="ECO:0000313" key="4">
    <source>
        <dbReference type="EMBL" id="SEJ78885.1"/>
    </source>
</evidence>
<gene>
    <name evidence="4" type="ORF">SAMN05216375_1274</name>
    <name evidence="3" type="ORF">TR210_1381</name>
</gene>
<evidence type="ECO:0000313" key="5">
    <source>
        <dbReference type="Proteomes" id="UP000076878"/>
    </source>
</evidence>
<dbReference type="CDD" id="cd00093">
    <property type="entry name" value="HTH_XRE"/>
    <property type="match status" value="1"/>
</dbReference>
<evidence type="ECO:0000259" key="2">
    <source>
        <dbReference type="PROSITE" id="PS50943"/>
    </source>
</evidence>